<proteinExistence type="predicted"/>
<dbReference type="EMBL" id="CP147404">
    <property type="protein sequence ID" value="WXB94339.1"/>
    <property type="molecule type" value="Genomic_DNA"/>
</dbReference>
<organism evidence="1 2">
    <name type="scientific">Bacillus kandeliae</name>
    <dbReference type="NCBI Taxonomy" id="3129297"/>
    <lineage>
        <taxon>Bacteria</taxon>
        <taxon>Bacillati</taxon>
        <taxon>Bacillota</taxon>
        <taxon>Bacilli</taxon>
        <taxon>Bacillales</taxon>
        <taxon>Bacillaceae</taxon>
        <taxon>Bacillus</taxon>
    </lineage>
</organism>
<evidence type="ECO:0000313" key="1">
    <source>
        <dbReference type="EMBL" id="WXB94339.1"/>
    </source>
</evidence>
<evidence type="ECO:0000313" key="2">
    <source>
        <dbReference type="Proteomes" id="UP001387364"/>
    </source>
</evidence>
<dbReference type="PANTHER" id="PTHR39185:SF1">
    <property type="entry name" value="SWARMING MOTILITY PROTEIN SWRD"/>
    <property type="match status" value="1"/>
</dbReference>
<reference evidence="1 2" key="1">
    <citation type="submission" date="2024-02" db="EMBL/GenBank/DDBJ databases">
        <title>Seven novel Bacillus-like species.</title>
        <authorList>
            <person name="Liu G."/>
        </authorList>
    </citation>
    <scope>NUCLEOTIDE SEQUENCE [LARGE SCALE GENOMIC DNA]</scope>
    <source>
        <strain evidence="1 2">FJAT-52991</strain>
    </source>
</reference>
<keyword evidence="1" id="KW-0966">Cell projection</keyword>
<dbReference type="PANTHER" id="PTHR39185">
    <property type="entry name" value="SWARMING MOTILITY PROTEIN SWRD"/>
    <property type="match status" value="1"/>
</dbReference>
<name>A0ABZ2N9V9_9BACI</name>
<dbReference type="RefSeq" id="WP_338754008.1">
    <property type="nucleotide sequence ID" value="NZ_CP147404.1"/>
</dbReference>
<dbReference type="Proteomes" id="UP001387364">
    <property type="component" value="Chromosome"/>
</dbReference>
<dbReference type="Pfam" id="PF06289">
    <property type="entry name" value="FlbD"/>
    <property type="match status" value="1"/>
</dbReference>
<keyword evidence="1" id="KW-0969">Cilium</keyword>
<keyword evidence="1" id="KW-0282">Flagellum</keyword>
<keyword evidence="2" id="KW-1185">Reference proteome</keyword>
<gene>
    <name evidence="1" type="ORF">WDJ61_06850</name>
</gene>
<accession>A0ABZ2N9V9</accession>
<dbReference type="InterPro" id="IPR009384">
    <property type="entry name" value="SwrD-like"/>
</dbReference>
<protein>
    <submittedName>
        <fullName evidence="1">Flagellar FlbD family protein</fullName>
    </submittedName>
</protein>
<sequence>MINVTRLNGKPFLLNAIYIEMVESFPDTTITLSNGKKFLVRESEDEVRKRMEDFYRRVHLLGKIDIGEDRDGD</sequence>